<reference evidence="2" key="1">
    <citation type="submission" date="2023-01" db="EMBL/GenBank/DDBJ databases">
        <title>Colletotrichum chrysophilum M932 genome sequence.</title>
        <authorList>
            <person name="Baroncelli R."/>
        </authorList>
    </citation>
    <scope>NUCLEOTIDE SEQUENCE</scope>
    <source>
        <strain evidence="2">M932</strain>
    </source>
</reference>
<sequence>MSIRLIEVKTMQLKLFNSQKAPRYVILSHTWVEGEEVSFQEMSQIAEGISHIAKRKSGYRKIWETCRQSMTHGFEYAWVDTCCIDKTSSAEVTEAINSMFRWYRDAAVCIAYLSDYTCVDSSYMGDMKYCSWFTRGWCLQELIAPKYLVFYDKMWKEFGSKAGLAQLIASITRIDEPVLQDHTAMYSLPVAQRMSWASNRITTRVEDIAYCLLGIFDIHMPMLYGEGEKAFVRLQEEIIRRFNDTSIFLFSPNASELTQWEDIRTWGPTAMLEAISHHDDPELSTEGYIEEIWADLSCKMTSAPFPR</sequence>
<comment type="caution">
    <text evidence="2">The sequence shown here is derived from an EMBL/GenBank/DDBJ whole genome shotgun (WGS) entry which is preliminary data.</text>
</comment>
<gene>
    <name evidence="2" type="ORF">CCHR01_01076</name>
</gene>
<proteinExistence type="predicted"/>
<dbReference type="PANTHER" id="PTHR10622">
    <property type="entry name" value="HET DOMAIN-CONTAINING PROTEIN"/>
    <property type="match status" value="1"/>
</dbReference>
<dbReference type="EMBL" id="JAQOWY010000010">
    <property type="protein sequence ID" value="KAK1856328.1"/>
    <property type="molecule type" value="Genomic_DNA"/>
</dbReference>
<dbReference type="Pfam" id="PF06985">
    <property type="entry name" value="HET"/>
    <property type="match status" value="1"/>
</dbReference>
<dbReference type="AlphaFoldDB" id="A0AAD9AX93"/>
<dbReference type="Proteomes" id="UP001243330">
    <property type="component" value="Unassembled WGS sequence"/>
</dbReference>
<evidence type="ECO:0000259" key="1">
    <source>
        <dbReference type="Pfam" id="PF06985"/>
    </source>
</evidence>
<protein>
    <recommendedName>
        <fullName evidence="1">Heterokaryon incompatibility domain-containing protein</fullName>
    </recommendedName>
</protein>
<organism evidence="2 3">
    <name type="scientific">Colletotrichum chrysophilum</name>
    <dbReference type="NCBI Taxonomy" id="1836956"/>
    <lineage>
        <taxon>Eukaryota</taxon>
        <taxon>Fungi</taxon>
        <taxon>Dikarya</taxon>
        <taxon>Ascomycota</taxon>
        <taxon>Pezizomycotina</taxon>
        <taxon>Sordariomycetes</taxon>
        <taxon>Hypocreomycetidae</taxon>
        <taxon>Glomerellales</taxon>
        <taxon>Glomerellaceae</taxon>
        <taxon>Colletotrichum</taxon>
        <taxon>Colletotrichum gloeosporioides species complex</taxon>
    </lineage>
</organism>
<dbReference type="InterPro" id="IPR010730">
    <property type="entry name" value="HET"/>
</dbReference>
<evidence type="ECO:0000313" key="2">
    <source>
        <dbReference type="EMBL" id="KAK1856328.1"/>
    </source>
</evidence>
<keyword evidence="3" id="KW-1185">Reference proteome</keyword>
<accession>A0AAD9AX93</accession>
<feature type="domain" description="Heterokaryon incompatibility" evidence="1">
    <location>
        <begin position="24"/>
        <end position="118"/>
    </location>
</feature>
<dbReference type="PANTHER" id="PTHR10622:SF10">
    <property type="entry name" value="HET DOMAIN-CONTAINING PROTEIN"/>
    <property type="match status" value="1"/>
</dbReference>
<name>A0AAD9AX93_9PEZI</name>
<evidence type="ECO:0000313" key="3">
    <source>
        <dbReference type="Proteomes" id="UP001243330"/>
    </source>
</evidence>